<evidence type="ECO:0000259" key="1">
    <source>
        <dbReference type="PROSITE" id="PS51840"/>
    </source>
</evidence>
<protein>
    <recommendedName>
        <fullName evidence="1">C2 NT-type domain-containing protein</fullName>
    </recommendedName>
</protein>
<feature type="domain" description="C2 NT-type" evidence="1">
    <location>
        <begin position="14"/>
        <end position="149"/>
    </location>
</feature>
<accession>A0AAU9ID00</accession>
<gene>
    <name evidence="2" type="ORF">BSTOLATCC_MIC5304</name>
</gene>
<dbReference type="Proteomes" id="UP001162131">
    <property type="component" value="Unassembled WGS sequence"/>
</dbReference>
<dbReference type="EMBL" id="CAJZBQ010000005">
    <property type="protein sequence ID" value="CAG9312047.1"/>
    <property type="molecule type" value="Genomic_DNA"/>
</dbReference>
<dbReference type="AlphaFoldDB" id="A0AAU9ID00"/>
<dbReference type="PROSITE" id="PS51840">
    <property type="entry name" value="C2_NT"/>
    <property type="match status" value="1"/>
</dbReference>
<comment type="caution">
    <text evidence="2">The sequence shown here is derived from an EMBL/GenBank/DDBJ whole genome shotgun (WGS) entry which is preliminary data.</text>
</comment>
<sequence length="331" mass="38315">MTHHFTIIKNMISTSHNSALRLKYSLEVSIHSIKIKLEEAEQIQVIIKRKKSEIIAEPKEYNKVSWETSIEELLTFDITMFCEQDKYYQKTLDFYIIVINGNTKFKIGHAVLEISEIAVSGNPIIKKNVPIENISDDEAFLSVSVAMSEINENKSNDSHIDLQCRAEESHILSAIKDFNRKFEFLQSIKMTSSMNNLLIHENAIENSSNSSRLTWSTLESDEFNIKLVDNQHLNNFKVDKENQALNPSELIESTHRKRFYSAEEFYHLSESSSSDEEPEIKYEVLDSKLPKRTMSEVYPNMQSKLEIIRQKERNSRVSSKRAGTCSRCITF</sequence>
<evidence type="ECO:0000313" key="3">
    <source>
        <dbReference type="Proteomes" id="UP001162131"/>
    </source>
</evidence>
<name>A0AAU9ID00_9CILI</name>
<reference evidence="2" key="1">
    <citation type="submission" date="2021-09" db="EMBL/GenBank/DDBJ databases">
        <authorList>
            <consortium name="AG Swart"/>
            <person name="Singh M."/>
            <person name="Singh A."/>
            <person name="Seah K."/>
            <person name="Emmerich C."/>
        </authorList>
    </citation>
    <scope>NUCLEOTIDE SEQUENCE</scope>
    <source>
        <strain evidence="2">ATCC30299</strain>
    </source>
</reference>
<organism evidence="2 3">
    <name type="scientific">Blepharisma stoltei</name>
    <dbReference type="NCBI Taxonomy" id="1481888"/>
    <lineage>
        <taxon>Eukaryota</taxon>
        <taxon>Sar</taxon>
        <taxon>Alveolata</taxon>
        <taxon>Ciliophora</taxon>
        <taxon>Postciliodesmatophora</taxon>
        <taxon>Heterotrichea</taxon>
        <taxon>Heterotrichida</taxon>
        <taxon>Blepharismidae</taxon>
        <taxon>Blepharisma</taxon>
    </lineage>
</organism>
<evidence type="ECO:0000313" key="2">
    <source>
        <dbReference type="EMBL" id="CAG9312047.1"/>
    </source>
</evidence>
<dbReference type="InterPro" id="IPR019448">
    <property type="entry name" value="NT-C2"/>
</dbReference>
<dbReference type="Pfam" id="PF10358">
    <property type="entry name" value="NT-C2"/>
    <property type="match status" value="1"/>
</dbReference>
<proteinExistence type="predicted"/>
<keyword evidence="3" id="KW-1185">Reference proteome</keyword>